<accession>A0A5A7NBT3</accession>
<proteinExistence type="predicted"/>
<dbReference type="Pfam" id="PF05284">
    <property type="entry name" value="DUF736"/>
    <property type="match status" value="1"/>
</dbReference>
<keyword evidence="3" id="KW-1185">Reference proteome</keyword>
<feature type="compositionally biased region" description="Low complexity" evidence="1">
    <location>
        <begin position="66"/>
        <end position="85"/>
    </location>
</feature>
<dbReference type="InterPro" id="IPR007948">
    <property type="entry name" value="DUF736"/>
</dbReference>
<dbReference type="EMBL" id="BKCN01000030">
    <property type="protein sequence ID" value="GER05568.1"/>
    <property type="molecule type" value="Genomic_DNA"/>
</dbReference>
<dbReference type="Proteomes" id="UP000324996">
    <property type="component" value="Unassembled WGS sequence"/>
</dbReference>
<feature type="region of interest" description="Disordered" evidence="1">
    <location>
        <begin position="63"/>
        <end position="90"/>
    </location>
</feature>
<evidence type="ECO:0000313" key="2">
    <source>
        <dbReference type="EMBL" id="GER05568.1"/>
    </source>
</evidence>
<organism evidence="2 3">
    <name type="scientific">Iodidimonas nitroreducens</name>
    <dbReference type="NCBI Taxonomy" id="1236968"/>
    <lineage>
        <taxon>Bacteria</taxon>
        <taxon>Pseudomonadati</taxon>
        <taxon>Pseudomonadota</taxon>
        <taxon>Alphaproteobacteria</taxon>
        <taxon>Iodidimonadales</taxon>
        <taxon>Iodidimonadaceae</taxon>
        <taxon>Iodidimonas</taxon>
    </lineage>
</organism>
<protein>
    <recommendedName>
        <fullName evidence="4">DUF736 domain-containing protein</fullName>
    </recommendedName>
</protein>
<name>A0A5A7NBT3_9PROT</name>
<dbReference type="AlphaFoldDB" id="A0A5A7NBT3"/>
<evidence type="ECO:0000313" key="3">
    <source>
        <dbReference type="Proteomes" id="UP000324996"/>
    </source>
</evidence>
<evidence type="ECO:0000256" key="1">
    <source>
        <dbReference type="SAM" id="MobiDB-lite"/>
    </source>
</evidence>
<sequence length="116" mass="12198">MATIGSFTAGKDGYVGTIRTLTVNVKARIVANDQKKSEGAPDFRVYAGRAELGAAGRPRPIARSHGIISASSSTTRASPSPSGRPCSRRMAQRSWCGIGGRGRIFAILVLPRAEAL</sequence>
<gene>
    <name evidence="2" type="ORF">JCM17846_32500</name>
</gene>
<reference evidence="2 3" key="1">
    <citation type="submission" date="2019-09" db="EMBL/GenBank/DDBJ databases">
        <title>NBRP : Genome information of microbial organism related human and environment.</title>
        <authorList>
            <person name="Hattori M."/>
            <person name="Oshima K."/>
            <person name="Inaba H."/>
            <person name="Suda W."/>
            <person name="Sakamoto M."/>
            <person name="Iino T."/>
            <person name="Kitahara M."/>
            <person name="Oshida Y."/>
            <person name="Iida T."/>
            <person name="Kudo T."/>
            <person name="Itoh T."/>
            <person name="Ohkuma M."/>
        </authorList>
    </citation>
    <scope>NUCLEOTIDE SEQUENCE [LARGE SCALE GENOMIC DNA]</scope>
    <source>
        <strain evidence="2 3">Q-1</strain>
    </source>
</reference>
<comment type="caution">
    <text evidence="2">The sequence shown here is derived from an EMBL/GenBank/DDBJ whole genome shotgun (WGS) entry which is preliminary data.</text>
</comment>
<evidence type="ECO:0008006" key="4">
    <source>
        <dbReference type="Google" id="ProtNLM"/>
    </source>
</evidence>